<dbReference type="Proteomes" id="UP000827092">
    <property type="component" value="Unassembled WGS sequence"/>
</dbReference>
<comment type="caution">
    <text evidence="1">The sequence shown here is derived from an EMBL/GenBank/DDBJ whole genome shotgun (WGS) entry which is preliminary data.</text>
</comment>
<keyword evidence="2" id="KW-1185">Reference proteome</keyword>
<name>A0AAV6TE88_9ARAC</name>
<protein>
    <submittedName>
        <fullName evidence="1">Uncharacterized protein</fullName>
    </submittedName>
</protein>
<sequence length="85" mass="9682">MHHYPRNQEELLICHPRRVLAWVGFAALSQIEPQAPLLVMDPPSIPLSFSFATILPPEPKSFVSRKLPGVSFEEHSRIAGWHRLC</sequence>
<organism evidence="1 2">
    <name type="scientific">Oedothorax gibbosus</name>
    <dbReference type="NCBI Taxonomy" id="931172"/>
    <lineage>
        <taxon>Eukaryota</taxon>
        <taxon>Metazoa</taxon>
        <taxon>Ecdysozoa</taxon>
        <taxon>Arthropoda</taxon>
        <taxon>Chelicerata</taxon>
        <taxon>Arachnida</taxon>
        <taxon>Araneae</taxon>
        <taxon>Araneomorphae</taxon>
        <taxon>Entelegynae</taxon>
        <taxon>Araneoidea</taxon>
        <taxon>Linyphiidae</taxon>
        <taxon>Erigoninae</taxon>
        <taxon>Oedothorax</taxon>
    </lineage>
</organism>
<gene>
    <name evidence="1" type="ORF">JTE90_023263</name>
</gene>
<accession>A0AAV6TE88</accession>
<dbReference type="EMBL" id="JAFNEN010006478">
    <property type="protein sequence ID" value="KAG8155907.1"/>
    <property type="molecule type" value="Genomic_DNA"/>
</dbReference>
<evidence type="ECO:0000313" key="2">
    <source>
        <dbReference type="Proteomes" id="UP000827092"/>
    </source>
</evidence>
<reference evidence="1 2" key="1">
    <citation type="journal article" date="2022" name="Nat. Ecol. Evol.">
        <title>A masculinizing supergene underlies an exaggerated male reproductive morph in a spider.</title>
        <authorList>
            <person name="Hendrickx F."/>
            <person name="De Corte Z."/>
            <person name="Sonet G."/>
            <person name="Van Belleghem S.M."/>
            <person name="Kostlbacher S."/>
            <person name="Vangestel C."/>
        </authorList>
    </citation>
    <scope>NUCLEOTIDE SEQUENCE [LARGE SCALE GENOMIC DNA]</scope>
    <source>
        <strain evidence="1">W744_W776</strain>
    </source>
</reference>
<proteinExistence type="predicted"/>
<dbReference type="AlphaFoldDB" id="A0AAV6TE88"/>
<evidence type="ECO:0000313" key="1">
    <source>
        <dbReference type="EMBL" id="KAG8155907.1"/>
    </source>
</evidence>